<proteinExistence type="inferred from homology"/>
<reference evidence="6 7" key="1">
    <citation type="submission" date="2024-09" db="EMBL/GenBank/DDBJ databases">
        <authorList>
            <person name="Sun Q."/>
            <person name="Mori K."/>
        </authorList>
    </citation>
    <scope>NUCLEOTIDE SEQUENCE [LARGE SCALE GENOMIC DNA]</scope>
    <source>
        <strain evidence="6 7">CCM 7468</strain>
    </source>
</reference>
<comment type="similarity">
    <text evidence="1">Belongs to the LysR transcriptional regulatory family.</text>
</comment>
<dbReference type="PANTHER" id="PTHR30537">
    <property type="entry name" value="HTH-TYPE TRANSCRIPTIONAL REGULATOR"/>
    <property type="match status" value="1"/>
</dbReference>
<evidence type="ECO:0000256" key="2">
    <source>
        <dbReference type="ARBA" id="ARBA00023015"/>
    </source>
</evidence>
<sequence length="295" mass="31689">MRASLGDLELLAAVTRLRSFRQAALEAGISASSATERIRALEDRVGARLLNRTTRSVAPTEAGKVLLARLEPALGEIRAALDEVGRAADSVAGTLRINAPPPAAQLVLAPLLAPFLARHPRVVVEVASDSGFVDIVREGFDAGVRYGESLARDMIAVRLGGPQRYVLAASPKLVARVGVPSEPRALLGLPCIRTRFSSGTMLPWEFERDGEVVTIRPEGPVIAGDGQVGLAAAVDGLGFHATFEGWARPFLDDGRLVSVLDDWLPPFEGPFLYYPSRRHMPAALRAFVDFLKLRG</sequence>
<organism evidence="6 7">
    <name type="scientific">Muricoccus vinaceus</name>
    <dbReference type="NCBI Taxonomy" id="424704"/>
    <lineage>
        <taxon>Bacteria</taxon>
        <taxon>Pseudomonadati</taxon>
        <taxon>Pseudomonadota</taxon>
        <taxon>Alphaproteobacteria</taxon>
        <taxon>Acetobacterales</taxon>
        <taxon>Roseomonadaceae</taxon>
        <taxon>Muricoccus</taxon>
    </lineage>
</organism>
<dbReference type="CDD" id="cd08474">
    <property type="entry name" value="PBP2_CrgA_like_5"/>
    <property type="match status" value="1"/>
</dbReference>
<dbReference type="EMBL" id="JBHLVZ010000002">
    <property type="protein sequence ID" value="MFC0384460.1"/>
    <property type="molecule type" value="Genomic_DNA"/>
</dbReference>
<dbReference type="Proteomes" id="UP001589789">
    <property type="component" value="Unassembled WGS sequence"/>
</dbReference>
<dbReference type="RefSeq" id="WP_377048516.1">
    <property type="nucleotide sequence ID" value="NZ_JBHLVZ010000002.1"/>
</dbReference>
<dbReference type="InterPro" id="IPR058163">
    <property type="entry name" value="LysR-type_TF_proteobact-type"/>
</dbReference>
<evidence type="ECO:0000256" key="3">
    <source>
        <dbReference type="ARBA" id="ARBA00023125"/>
    </source>
</evidence>
<accession>A0ABV6INV2</accession>
<dbReference type="Pfam" id="PF03466">
    <property type="entry name" value="LysR_substrate"/>
    <property type="match status" value="1"/>
</dbReference>
<dbReference type="SUPFAM" id="SSF53850">
    <property type="entry name" value="Periplasmic binding protein-like II"/>
    <property type="match status" value="1"/>
</dbReference>
<protein>
    <submittedName>
        <fullName evidence="6">LysR substrate-binding domain-containing protein</fullName>
    </submittedName>
</protein>
<dbReference type="Gene3D" id="1.10.10.10">
    <property type="entry name" value="Winged helix-like DNA-binding domain superfamily/Winged helix DNA-binding domain"/>
    <property type="match status" value="1"/>
</dbReference>
<dbReference type="SUPFAM" id="SSF46785">
    <property type="entry name" value="Winged helix' DNA-binding domain"/>
    <property type="match status" value="1"/>
</dbReference>
<evidence type="ECO:0000256" key="1">
    <source>
        <dbReference type="ARBA" id="ARBA00009437"/>
    </source>
</evidence>
<comment type="caution">
    <text evidence="6">The sequence shown here is derived from an EMBL/GenBank/DDBJ whole genome shotgun (WGS) entry which is preliminary data.</text>
</comment>
<evidence type="ECO:0000313" key="6">
    <source>
        <dbReference type="EMBL" id="MFC0384460.1"/>
    </source>
</evidence>
<feature type="domain" description="HTH lysR-type" evidence="5">
    <location>
        <begin position="1"/>
        <end position="60"/>
    </location>
</feature>
<dbReference type="InterPro" id="IPR036388">
    <property type="entry name" value="WH-like_DNA-bd_sf"/>
</dbReference>
<dbReference type="InterPro" id="IPR000847">
    <property type="entry name" value="LysR_HTH_N"/>
</dbReference>
<evidence type="ECO:0000259" key="5">
    <source>
        <dbReference type="PROSITE" id="PS50931"/>
    </source>
</evidence>
<keyword evidence="2" id="KW-0805">Transcription regulation</keyword>
<dbReference type="InterPro" id="IPR005119">
    <property type="entry name" value="LysR_subst-bd"/>
</dbReference>
<dbReference type="PROSITE" id="PS50931">
    <property type="entry name" value="HTH_LYSR"/>
    <property type="match status" value="1"/>
</dbReference>
<keyword evidence="3" id="KW-0238">DNA-binding</keyword>
<keyword evidence="4" id="KW-0804">Transcription</keyword>
<dbReference type="Pfam" id="PF00126">
    <property type="entry name" value="HTH_1"/>
    <property type="match status" value="1"/>
</dbReference>
<keyword evidence="7" id="KW-1185">Reference proteome</keyword>
<dbReference type="PANTHER" id="PTHR30537:SF5">
    <property type="entry name" value="HTH-TYPE TRANSCRIPTIONAL ACTIVATOR TTDR-RELATED"/>
    <property type="match status" value="1"/>
</dbReference>
<dbReference type="InterPro" id="IPR036390">
    <property type="entry name" value="WH_DNA-bd_sf"/>
</dbReference>
<name>A0ABV6INV2_9PROT</name>
<evidence type="ECO:0000256" key="4">
    <source>
        <dbReference type="ARBA" id="ARBA00023163"/>
    </source>
</evidence>
<evidence type="ECO:0000313" key="7">
    <source>
        <dbReference type="Proteomes" id="UP001589789"/>
    </source>
</evidence>
<dbReference type="Gene3D" id="3.40.190.290">
    <property type="match status" value="1"/>
</dbReference>
<gene>
    <name evidence="6" type="ORF">ACFFIC_02725</name>
</gene>